<dbReference type="GO" id="GO:0005085">
    <property type="term" value="F:guanyl-nucleotide exchange factor activity"/>
    <property type="evidence" value="ECO:0007669"/>
    <property type="project" value="TreeGrafter"/>
</dbReference>
<reference evidence="11" key="1">
    <citation type="submission" date="2019-06" db="EMBL/GenBank/DDBJ databases">
        <authorList>
            <person name="Zheng W."/>
        </authorList>
    </citation>
    <scope>NUCLEOTIDE SEQUENCE</scope>
    <source>
        <strain evidence="11">QDHG01</strain>
    </source>
</reference>
<dbReference type="InterPro" id="IPR000649">
    <property type="entry name" value="IF-2B-related"/>
</dbReference>
<evidence type="ECO:0000256" key="5">
    <source>
        <dbReference type="ARBA" id="ARBA00022917"/>
    </source>
</evidence>
<dbReference type="PANTHER" id="PTHR45859:SF1">
    <property type="entry name" value="TRANSLATION INITIATION FACTOR EIF-2B SUBUNIT BETA"/>
    <property type="match status" value="1"/>
</dbReference>
<sequence length="249" mass="27397">MQKLKNNVLSAIDNLREDIENVPEIIASQAKEHIHANDVILTYGRSSNVLIGFFQEAAKEMFFEVVVCESAPSYSGQLTAKTLADKCGISTTLIPDAAVFALMSRVDKVIIGTHAIMANGGLVTHTGAYMLALAAQAHSVPVYVIGPMYKMTPLYPFDFLTFNELLSPKEIFTLGEHDKAENIEVVVPAYDYVPPELVSLYITPQGGQTPKYIYRVFTEFYSQDDIYDLDDNSEEGSSAVGEAPQADEQ</sequence>
<evidence type="ECO:0000256" key="4">
    <source>
        <dbReference type="ARBA" id="ARBA00022540"/>
    </source>
</evidence>
<dbReference type="Gene3D" id="3.40.50.10470">
    <property type="entry name" value="Translation initiation factor eif-2b, domain 2"/>
    <property type="match status" value="1"/>
</dbReference>
<evidence type="ECO:0000256" key="7">
    <source>
        <dbReference type="ARBA" id="ARBA00044228"/>
    </source>
</evidence>
<dbReference type="InterPro" id="IPR051855">
    <property type="entry name" value="eIF2B_beta_subunit"/>
</dbReference>
<dbReference type="Pfam" id="PF01008">
    <property type="entry name" value="IF-2B"/>
    <property type="match status" value="1"/>
</dbReference>
<organism evidence="11 12">
    <name type="scientific">Halteria grandinella</name>
    <dbReference type="NCBI Taxonomy" id="5974"/>
    <lineage>
        <taxon>Eukaryota</taxon>
        <taxon>Sar</taxon>
        <taxon>Alveolata</taxon>
        <taxon>Ciliophora</taxon>
        <taxon>Intramacronucleata</taxon>
        <taxon>Spirotrichea</taxon>
        <taxon>Stichotrichia</taxon>
        <taxon>Sporadotrichida</taxon>
        <taxon>Halteriidae</taxon>
        <taxon>Halteria</taxon>
    </lineage>
</organism>
<keyword evidence="5" id="KW-0648">Protein biosynthesis</keyword>
<evidence type="ECO:0000256" key="3">
    <source>
        <dbReference type="ARBA" id="ARBA00022490"/>
    </source>
</evidence>
<dbReference type="EMBL" id="RRYP01010141">
    <property type="protein sequence ID" value="TNV78581.1"/>
    <property type="molecule type" value="Genomic_DNA"/>
</dbReference>
<comment type="subunit">
    <text evidence="8">Component of the translation initiation factor 2B (eIF2B) complex which is a heterodecamer of two sets of five different subunits: alpha, beta, gamma, delta and epsilon. Subunits alpha, beta and delta comprise a regulatory subcomplex and subunits epsilon and gamma comprise a catalytic subcomplex. Within the complex, the hexameric regulatory complex resides at the center, with the two heterodimeric catalytic subcomplexes bound on opposite sides.</text>
</comment>
<dbReference type="PANTHER" id="PTHR45859">
    <property type="entry name" value="TRANSLATION INITIATION FACTOR EIF-2B SUBUNIT BETA"/>
    <property type="match status" value="1"/>
</dbReference>
<evidence type="ECO:0000256" key="10">
    <source>
        <dbReference type="SAM" id="MobiDB-lite"/>
    </source>
</evidence>
<dbReference type="GO" id="GO:0005851">
    <property type="term" value="C:eukaryotic translation initiation factor 2B complex"/>
    <property type="evidence" value="ECO:0007669"/>
    <property type="project" value="TreeGrafter"/>
</dbReference>
<comment type="similarity">
    <text evidence="2 9">Belongs to the eIF-2B alpha/beta/delta subunits family.</text>
</comment>
<keyword evidence="3" id="KW-0963">Cytoplasm</keyword>
<dbReference type="InterPro" id="IPR042529">
    <property type="entry name" value="IF_2B-like_C"/>
</dbReference>
<dbReference type="OrthoDB" id="269919at2759"/>
<dbReference type="Proteomes" id="UP000785679">
    <property type="component" value="Unassembled WGS sequence"/>
</dbReference>
<dbReference type="GO" id="GO:0003743">
    <property type="term" value="F:translation initiation factor activity"/>
    <property type="evidence" value="ECO:0007669"/>
    <property type="project" value="UniProtKB-KW"/>
</dbReference>
<proteinExistence type="inferred from homology"/>
<keyword evidence="4" id="KW-0396">Initiation factor</keyword>
<dbReference type="GO" id="GO:0005829">
    <property type="term" value="C:cytosol"/>
    <property type="evidence" value="ECO:0007669"/>
    <property type="project" value="UniProtKB-SubCell"/>
</dbReference>
<comment type="caution">
    <text evidence="11">The sequence shown here is derived from an EMBL/GenBank/DDBJ whole genome shotgun (WGS) entry which is preliminary data.</text>
</comment>
<evidence type="ECO:0000256" key="6">
    <source>
        <dbReference type="ARBA" id="ARBA00044122"/>
    </source>
</evidence>
<dbReference type="AlphaFoldDB" id="A0A8J8NQX7"/>
<dbReference type="SUPFAM" id="SSF100950">
    <property type="entry name" value="NagB/RpiA/CoA transferase-like"/>
    <property type="match status" value="1"/>
</dbReference>
<evidence type="ECO:0000256" key="8">
    <source>
        <dbReference type="ARBA" id="ARBA00046432"/>
    </source>
</evidence>
<keyword evidence="12" id="KW-1185">Reference proteome</keyword>
<name>A0A8J8NQX7_HALGN</name>
<evidence type="ECO:0000313" key="12">
    <source>
        <dbReference type="Proteomes" id="UP000785679"/>
    </source>
</evidence>
<evidence type="ECO:0000313" key="11">
    <source>
        <dbReference type="EMBL" id="TNV78581.1"/>
    </source>
</evidence>
<comment type="subcellular location">
    <subcellularLocation>
        <location evidence="1">Cytoplasm</location>
        <location evidence="1">Cytosol</location>
    </subcellularLocation>
</comment>
<evidence type="ECO:0000256" key="2">
    <source>
        <dbReference type="ARBA" id="ARBA00007251"/>
    </source>
</evidence>
<feature type="region of interest" description="Disordered" evidence="10">
    <location>
        <begin position="228"/>
        <end position="249"/>
    </location>
</feature>
<protein>
    <recommendedName>
        <fullName evidence="6">Translation initiation factor eIF2B subunit beta</fullName>
    </recommendedName>
    <alternativeName>
        <fullName evidence="7">eIF2B GDP-GTP exchange factor subunit beta</fullName>
    </alternativeName>
</protein>
<evidence type="ECO:0000256" key="1">
    <source>
        <dbReference type="ARBA" id="ARBA00004514"/>
    </source>
</evidence>
<gene>
    <name evidence="11" type="ORF">FGO68_gene4176</name>
</gene>
<dbReference type="InterPro" id="IPR037171">
    <property type="entry name" value="NagB/RpiA_transferase-like"/>
</dbReference>
<evidence type="ECO:0000256" key="9">
    <source>
        <dbReference type="RuleBase" id="RU003814"/>
    </source>
</evidence>
<accession>A0A8J8NQX7</accession>